<protein>
    <recommendedName>
        <fullName evidence="1">Alpha/beta hydrolase fold-3 domain-containing protein</fullName>
    </recommendedName>
</protein>
<evidence type="ECO:0000259" key="1">
    <source>
        <dbReference type="Pfam" id="PF07859"/>
    </source>
</evidence>
<dbReference type="OrthoDB" id="408631at2759"/>
<dbReference type="Proteomes" id="UP000886520">
    <property type="component" value="Chromosome 4"/>
</dbReference>
<feature type="domain" description="Alpha/beta hydrolase fold-3" evidence="1">
    <location>
        <begin position="68"/>
        <end position="291"/>
    </location>
</feature>
<dbReference type="InterPro" id="IPR013094">
    <property type="entry name" value="AB_hydrolase_3"/>
</dbReference>
<dbReference type="EMBL" id="JABFUD020000004">
    <property type="protein sequence ID" value="KAI5081267.1"/>
    <property type="molecule type" value="Genomic_DNA"/>
</dbReference>
<evidence type="ECO:0000313" key="2">
    <source>
        <dbReference type="EMBL" id="KAI5081267.1"/>
    </source>
</evidence>
<dbReference type="GO" id="GO:0016787">
    <property type="term" value="F:hydrolase activity"/>
    <property type="evidence" value="ECO:0007669"/>
    <property type="project" value="InterPro"/>
</dbReference>
<organism evidence="2 3">
    <name type="scientific">Adiantum capillus-veneris</name>
    <name type="common">Maidenhair fern</name>
    <dbReference type="NCBI Taxonomy" id="13818"/>
    <lineage>
        <taxon>Eukaryota</taxon>
        <taxon>Viridiplantae</taxon>
        <taxon>Streptophyta</taxon>
        <taxon>Embryophyta</taxon>
        <taxon>Tracheophyta</taxon>
        <taxon>Polypodiopsida</taxon>
        <taxon>Polypodiidae</taxon>
        <taxon>Polypodiales</taxon>
        <taxon>Pteridineae</taxon>
        <taxon>Pteridaceae</taxon>
        <taxon>Vittarioideae</taxon>
        <taxon>Adiantum</taxon>
    </lineage>
</organism>
<keyword evidence="3" id="KW-1185">Reference proteome</keyword>
<reference evidence="2" key="1">
    <citation type="submission" date="2021-01" db="EMBL/GenBank/DDBJ databases">
        <title>Adiantum capillus-veneris genome.</title>
        <authorList>
            <person name="Fang Y."/>
            <person name="Liao Q."/>
        </authorList>
    </citation>
    <scope>NUCLEOTIDE SEQUENCE</scope>
    <source>
        <strain evidence="2">H3</strain>
        <tissue evidence="2">Leaf</tissue>
    </source>
</reference>
<proteinExistence type="predicted"/>
<dbReference type="InterPro" id="IPR050466">
    <property type="entry name" value="Carboxylest/Gibb_receptor"/>
</dbReference>
<comment type="caution">
    <text evidence="2">The sequence shown here is derived from an EMBL/GenBank/DDBJ whole genome shotgun (WGS) entry which is preliminary data.</text>
</comment>
<dbReference type="SUPFAM" id="SSF53474">
    <property type="entry name" value="alpha/beta-Hydrolases"/>
    <property type="match status" value="1"/>
</dbReference>
<name>A0A9D4V9A8_ADICA</name>
<dbReference type="Pfam" id="PF07859">
    <property type="entry name" value="Abhydrolase_3"/>
    <property type="match status" value="1"/>
</dbReference>
<dbReference type="PANTHER" id="PTHR23024">
    <property type="entry name" value="ARYLACETAMIDE DEACETYLASE"/>
    <property type="match status" value="1"/>
</dbReference>
<dbReference type="PANTHER" id="PTHR23024:SF635">
    <property type="entry name" value="OS07G0162700 PROTEIN"/>
    <property type="match status" value="1"/>
</dbReference>
<dbReference type="Gene3D" id="3.40.50.1820">
    <property type="entry name" value="alpha/beta hydrolase"/>
    <property type="match status" value="1"/>
</dbReference>
<gene>
    <name evidence="2" type="ORF">GOP47_0004450</name>
</gene>
<dbReference type="InterPro" id="IPR029058">
    <property type="entry name" value="AB_hydrolase_fold"/>
</dbReference>
<evidence type="ECO:0000313" key="3">
    <source>
        <dbReference type="Proteomes" id="UP000886520"/>
    </source>
</evidence>
<dbReference type="AlphaFoldDB" id="A0A9D4V9A8"/>
<sequence>MEEVLTRLPEVEACEEFKDGMEEVLRRLPKVEACEEFKEGVATTDVQVGDLVWVRIFRPQLEGKKPVVLYAHGGAYCFGQPNMYPFHAFCASMCWLSNSIWVSLSYRLGPVHRLPAAFDDAALAFKWLILQAKQQLSHPWLTSELADFSNFFFAGESAGASIVLKVARDTAAAIDLLDLGPLCLKGLLLVDPGFHSEEKRGMMVDQDLHIQVEKLYDMVLPEGETLDYAPVNPLHVNAPPLESLAVYPHIFISIADKDFRYNMTMRFYELVRGFCPDVQLYVTPGRSHVFHIFDPLCPEAERLRIRLANFIQAWTAS</sequence>
<accession>A0A9D4V9A8</accession>